<feature type="compositionally biased region" description="Polar residues" evidence="1">
    <location>
        <begin position="550"/>
        <end position="566"/>
    </location>
</feature>
<evidence type="ECO:0000313" key="4">
    <source>
        <dbReference type="Proteomes" id="UP000077671"/>
    </source>
</evidence>
<feature type="compositionally biased region" description="Polar residues" evidence="1">
    <location>
        <begin position="1035"/>
        <end position="1049"/>
    </location>
</feature>
<feature type="region of interest" description="Disordered" evidence="1">
    <location>
        <begin position="96"/>
        <end position="178"/>
    </location>
</feature>
<evidence type="ECO:0000313" key="3">
    <source>
        <dbReference type="EMBL" id="KAE8262867.1"/>
    </source>
</evidence>
<proteinExistence type="predicted"/>
<feature type="compositionally biased region" description="Polar residues" evidence="1">
    <location>
        <begin position="719"/>
        <end position="736"/>
    </location>
</feature>
<feature type="region of interest" description="Disordered" evidence="1">
    <location>
        <begin position="1035"/>
        <end position="1121"/>
    </location>
</feature>
<feature type="compositionally biased region" description="Low complexity" evidence="1">
    <location>
        <begin position="765"/>
        <end position="778"/>
    </location>
</feature>
<feature type="compositionally biased region" description="Polar residues" evidence="1">
    <location>
        <begin position="97"/>
        <end position="106"/>
    </location>
</feature>
<feature type="compositionally biased region" description="Polar residues" evidence="1">
    <location>
        <begin position="1319"/>
        <end position="1331"/>
    </location>
</feature>
<reference evidence="3" key="1">
    <citation type="submission" date="2016-04" db="EMBL/GenBank/DDBJ databases">
        <authorList>
            <person name="Nguyen H.D."/>
            <person name="Kesanakurti P."/>
            <person name="Cullis J."/>
            <person name="Levesque C.A."/>
            <person name="Hambleton S."/>
        </authorList>
    </citation>
    <scope>NUCLEOTIDE SEQUENCE</scope>
    <source>
        <strain evidence="3">DAOMC 238032</strain>
    </source>
</reference>
<organism evidence="3 4">
    <name type="scientific">Tilletia caries</name>
    <name type="common">wheat bunt fungus</name>
    <dbReference type="NCBI Taxonomy" id="13290"/>
    <lineage>
        <taxon>Eukaryota</taxon>
        <taxon>Fungi</taxon>
        <taxon>Dikarya</taxon>
        <taxon>Basidiomycota</taxon>
        <taxon>Ustilaginomycotina</taxon>
        <taxon>Exobasidiomycetes</taxon>
        <taxon>Tilletiales</taxon>
        <taxon>Tilletiaceae</taxon>
        <taxon>Tilletia</taxon>
    </lineage>
</organism>
<feature type="compositionally biased region" description="Pro residues" evidence="1">
    <location>
        <begin position="1"/>
        <end position="11"/>
    </location>
</feature>
<dbReference type="EMBL" id="LWDD02000193">
    <property type="protein sequence ID" value="KAE8262867.1"/>
    <property type="molecule type" value="Genomic_DNA"/>
</dbReference>
<comment type="caution">
    <text evidence="3">The sequence shown here is derived from an EMBL/GenBank/DDBJ whole genome shotgun (WGS) entry which is preliminary data.</text>
</comment>
<feature type="compositionally biased region" description="Polar residues" evidence="1">
    <location>
        <begin position="1298"/>
        <end position="1309"/>
    </location>
</feature>
<dbReference type="Proteomes" id="UP000077671">
    <property type="component" value="Unassembled WGS sequence"/>
</dbReference>
<feature type="region of interest" description="Disordered" evidence="1">
    <location>
        <begin position="224"/>
        <end position="243"/>
    </location>
</feature>
<feature type="region of interest" description="Disordered" evidence="1">
    <location>
        <begin position="831"/>
        <end position="857"/>
    </location>
</feature>
<feature type="compositionally biased region" description="Polar residues" evidence="1">
    <location>
        <begin position="266"/>
        <end position="276"/>
    </location>
</feature>
<feature type="region of interest" description="Disordered" evidence="1">
    <location>
        <begin position="1134"/>
        <end position="1164"/>
    </location>
</feature>
<feature type="region of interest" description="Disordered" evidence="1">
    <location>
        <begin position="262"/>
        <end position="377"/>
    </location>
</feature>
<feature type="compositionally biased region" description="Polar residues" evidence="1">
    <location>
        <begin position="1217"/>
        <end position="1245"/>
    </location>
</feature>
<feature type="compositionally biased region" description="Basic and acidic residues" evidence="1">
    <location>
        <begin position="1135"/>
        <end position="1146"/>
    </location>
</feature>
<dbReference type="EMBL" id="CAJHJG010000288">
    <property type="protein sequence ID" value="CAD6900574.1"/>
    <property type="molecule type" value="Genomic_DNA"/>
</dbReference>
<gene>
    <name evidence="3" type="ORF">A4X03_0g2114</name>
    <name evidence="2" type="ORF">JKIAZH3_G8613</name>
</gene>
<feature type="compositionally biased region" description="Low complexity" evidence="1">
    <location>
        <begin position="465"/>
        <end position="484"/>
    </location>
</feature>
<dbReference type="Proteomes" id="UP000836402">
    <property type="component" value="Unassembled WGS sequence"/>
</dbReference>
<feature type="compositionally biased region" description="Polar residues" evidence="1">
    <location>
        <begin position="325"/>
        <end position="337"/>
    </location>
</feature>
<evidence type="ECO:0000313" key="2">
    <source>
        <dbReference type="EMBL" id="CAD6900574.1"/>
    </source>
</evidence>
<feature type="region of interest" description="Disordered" evidence="1">
    <location>
        <begin position="679"/>
        <end position="818"/>
    </location>
</feature>
<feature type="region of interest" description="Disordered" evidence="1">
    <location>
        <begin position="464"/>
        <end position="498"/>
    </location>
</feature>
<sequence length="1341" mass="143703">MGRYMSPPPSLHTPGVSPAETHTPSFLNTSTSRKRRSIALSAMSVDSLVGYAPSANSHTNLIPKGGVEDRASLREGSSLRHEKSGIKISAVGRLDDSSSFLSPTRTSLRHRSNTDSCSEQEDLDTSNDTEPPHDLLDEPRKPRTQTSALVDFLRDTGPQRSPRQVTLPMSSESSHVRNESVRQAITPVSSEHGHLLWDEPQTQSTNKLGILARAKTAVGLRRQKSEHAAVISPKRRESLSEEKKREFDVQIRTQSLTKRMLPNGKSYYTFTTNGTDNNDEPKSDPRLSSSTLRKISAPPIKLHDAPSRSTSMSSFANASIRPVVSQGSVGPISSRSSQDVKADTFRQSMSRNNSVRSVRSTNARPNRAVSVTSTEYGPTSIAECHEPEEEDSRMQARSPAMSHFSVRTAPNMSTRNLDYEATSLSFGRAPSQKESRGSLKAYLAANDEFPGLIARATSAMYDPQRASSASRASHHTTSSSLACPSPLPPMPTQAGDGDGQALYTRALARPSQSSLSRSALERNMSNAIPVTVEDNDPAAQYGPQAGHVSSGRSTAPPSPNPGSQAGTAVASMEILRPSDFAGPSNPEREHSRATSRSQSSCSPDHSRRTVPPGPLSPPRSVGKKEGAKMVQSESTAESELRQDWTMPRNQAAVKAARSSSTSITVDHDEHLLPQVLQRALSPPIRKKASRAHSRTGSLDLSGDKATATQKRVSEDETDLSASLGSATPVQRSSPLRNTVDLPASESDLQMSLESKRASTPRKIRPLSPSSTKSTKSELGPISPSSAKSEHETDGSGGRSRSNSRLLSPHQEYPSTSLEVDSRAFGLGLIRSSFGDKTDLNPSTEQRDPDAAIDRPVGTASNPAALRAALEAMRAQCMIAELRSEQEAARFRLLARRNAEALEKAQEALEAAWQSTSKGRAISGPTRSRQTKAKSLSKRQGQGISTKRTSRVEIGNELTAVIADLRAYATCNSPRECGVDTRVRNSSLPAYPGGKTSTTASPAQKGVLAVAGEDAESNSGADWVDVTQEDDINTAANQSVESNNTLSAQDDTLLGDTGASRVSSADEYDDDDMFSHRTDASTEMSRATTLEDVPGSATDSPPPKLQRGSYGSGSGASLQGPYAHECDSEAIEEMQDLPHPDMRRGRIQDSSMMPSPRSVGATSEDGMFDDDDMMNSAYDEDGPFANGGLVYSLRSTGSTPSRHGGGRGSMNRARRCESMSTIVSEDAPSSSEHGQAQDPQVLSQGGSARVWPYSPPSRSQRRPYASTDSEPKSFSVPSSPCFGNERIDASIARQDLANTKVPQHGHSSSAVVAGRKHTRSSWSGGPTASGSFLNGLDKMGSF</sequence>
<feature type="compositionally biased region" description="Basic and acidic residues" evidence="1">
    <location>
        <begin position="130"/>
        <end position="141"/>
    </location>
</feature>
<feature type="region of interest" description="Disordered" evidence="1">
    <location>
        <begin position="975"/>
        <end position="1002"/>
    </location>
</feature>
<feature type="region of interest" description="Disordered" evidence="1">
    <location>
        <begin position="1"/>
        <end position="33"/>
    </location>
</feature>
<feature type="compositionally biased region" description="Polar residues" evidence="1">
    <location>
        <begin position="158"/>
        <end position="173"/>
    </location>
</feature>
<feature type="compositionally biased region" description="Basic and acidic residues" evidence="1">
    <location>
        <begin position="833"/>
        <end position="852"/>
    </location>
</feature>
<feature type="compositionally biased region" description="Low complexity" evidence="1">
    <location>
        <begin position="346"/>
        <end position="364"/>
    </location>
</feature>
<evidence type="ECO:0000256" key="1">
    <source>
        <dbReference type="SAM" id="MobiDB-lite"/>
    </source>
</evidence>
<keyword evidence="5" id="KW-1185">Reference proteome</keyword>
<feature type="region of interest" description="Disordered" evidence="1">
    <location>
        <begin position="1192"/>
        <end position="1281"/>
    </location>
</feature>
<reference evidence="3" key="2">
    <citation type="journal article" date="2019" name="IMA Fungus">
        <title>Genome sequencing and comparison of five Tilletia species to identify candidate genes for the detection of regulated species infecting wheat.</title>
        <authorList>
            <person name="Nguyen H.D.T."/>
            <person name="Sultana T."/>
            <person name="Kesanakurti P."/>
            <person name="Hambleton S."/>
        </authorList>
    </citation>
    <scope>NUCLEOTIDE SEQUENCE</scope>
    <source>
        <strain evidence="3">DAOMC 238032</strain>
    </source>
</reference>
<feature type="compositionally biased region" description="Low complexity" evidence="1">
    <location>
        <begin position="798"/>
        <end position="807"/>
    </location>
</feature>
<feature type="compositionally biased region" description="Basic residues" evidence="1">
    <location>
        <begin position="684"/>
        <end position="693"/>
    </location>
</feature>
<feature type="region of interest" description="Disordered" evidence="1">
    <location>
        <begin position="534"/>
        <end position="666"/>
    </location>
</feature>
<protein>
    <submittedName>
        <fullName evidence="3">Uncharacterized protein</fullName>
    </submittedName>
</protein>
<feature type="region of interest" description="Disordered" evidence="1">
    <location>
        <begin position="1298"/>
        <end position="1341"/>
    </location>
</feature>
<reference evidence="2" key="3">
    <citation type="submission" date="2020-10" db="EMBL/GenBank/DDBJ databases">
        <authorList>
            <person name="Sedaghatjoo S."/>
        </authorList>
    </citation>
    <scope>NUCLEOTIDE SEQUENCE</scope>
    <source>
        <strain evidence="2">AZH3</strain>
    </source>
</reference>
<accession>A0A177VDH1</accession>
<feature type="compositionally biased region" description="Basic and acidic residues" evidence="1">
    <location>
        <begin position="234"/>
        <end position="243"/>
    </location>
</feature>
<feature type="compositionally biased region" description="Polar residues" evidence="1">
    <location>
        <begin position="307"/>
        <end position="317"/>
    </location>
</feature>
<feature type="compositionally biased region" description="Polar residues" evidence="1">
    <location>
        <begin position="20"/>
        <end position="31"/>
    </location>
</feature>
<feature type="region of interest" description="Disordered" evidence="1">
    <location>
        <begin position="915"/>
        <end position="947"/>
    </location>
</feature>
<evidence type="ECO:0000313" key="5">
    <source>
        <dbReference type="Proteomes" id="UP000836402"/>
    </source>
</evidence>
<feature type="compositionally biased region" description="Acidic residues" evidence="1">
    <location>
        <begin position="118"/>
        <end position="127"/>
    </location>
</feature>
<feature type="compositionally biased region" description="Polar residues" evidence="1">
    <location>
        <begin position="937"/>
        <end position="946"/>
    </location>
</feature>
<name>A0A177VDH1_9BASI</name>